<dbReference type="Pfam" id="PF00145">
    <property type="entry name" value="DNA_methylase"/>
    <property type="match status" value="1"/>
</dbReference>
<dbReference type="SUPFAM" id="SSF53335">
    <property type="entry name" value="S-adenosyl-L-methionine-dependent methyltransferases"/>
    <property type="match status" value="1"/>
</dbReference>
<dbReference type="GO" id="GO:0009307">
    <property type="term" value="P:DNA restriction-modification system"/>
    <property type="evidence" value="ECO:0007669"/>
    <property type="project" value="UniProtKB-KW"/>
</dbReference>
<evidence type="ECO:0000256" key="1">
    <source>
        <dbReference type="ARBA" id="ARBA00022603"/>
    </source>
</evidence>
<dbReference type="AlphaFoldDB" id="A0A926UX85"/>
<dbReference type="GO" id="GO:0032259">
    <property type="term" value="P:methylation"/>
    <property type="evidence" value="ECO:0007669"/>
    <property type="project" value="UniProtKB-KW"/>
</dbReference>
<keyword evidence="5" id="KW-1185">Reference proteome</keyword>
<keyword evidence="3" id="KW-0680">Restriction system</keyword>
<dbReference type="Gene3D" id="3.40.50.150">
    <property type="entry name" value="Vaccinia Virus protein VP39"/>
    <property type="match status" value="1"/>
</dbReference>
<dbReference type="EMBL" id="JACJPY010000119">
    <property type="protein sequence ID" value="MBD2152578.1"/>
    <property type="molecule type" value="Genomic_DNA"/>
</dbReference>
<dbReference type="Proteomes" id="UP000631421">
    <property type="component" value="Unassembled WGS sequence"/>
</dbReference>
<evidence type="ECO:0000256" key="2">
    <source>
        <dbReference type="ARBA" id="ARBA00022679"/>
    </source>
</evidence>
<dbReference type="GO" id="GO:0008168">
    <property type="term" value="F:methyltransferase activity"/>
    <property type="evidence" value="ECO:0007669"/>
    <property type="project" value="UniProtKB-KW"/>
</dbReference>
<proteinExistence type="predicted"/>
<dbReference type="InterPro" id="IPR001525">
    <property type="entry name" value="C5_MeTfrase"/>
</dbReference>
<evidence type="ECO:0000256" key="3">
    <source>
        <dbReference type="ARBA" id="ARBA00022747"/>
    </source>
</evidence>
<keyword evidence="1 4" id="KW-0489">Methyltransferase</keyword>
<protein>
    <submittedName>
        <fullName evidence="4">DNA cytosine methyltransferase</fullName>
    </submittedName>
</protein>
<reference evidence="4" key="1">
    <citation type="journal article" date="2015" name="ISME J.">
        <title>Draft Genome Sequence of Streptomyces incarnatus NRRL8089, which Produces the Nucleoside Antibiotic Sinefungin.</title>
        <authorList>
            <person name="Oshima K."/>
            <person name="Hattori M."/>
            <person name="Shimizu H."/>
            <person name="Fukuda K."/>
            <person name="Nemoto M."/>
            <person name="Inagaki K."/>
            <person name="Tamura T."/>
        </authorList>
    </citation>
    <scope>NUCLEOTIDE SEQUENCE</scope>
    <source>
        <strain evidence="4">FACHB-1277</strain>
    </source>
</reference>
<keyword evidence="2" id="KW-0808">Transferase</keyword>
<gene>
    <name evidence="4" type="ORF">H6F44_21000</name>
</gene>
<sequence>MSFVFADLFAGIGGFRIALESIGGECIFSSEWDKYAQMTYKANFGDIPNGDITKIEPSAIPDKIVAKNSLVLKELIGYLEKHQSEIIDYDRRRRVGKCIGSGRMEKGVDLVVGHRQKKKGLSWSSNGSKALSLLKIAELNGHWNHLCFPSQPV</sequence>
<accession>A0A926UX85</accession>
<evidence type="ECO:0000313" key="5">
    <source>
        <dbReference type="Proteomes" id="UP000631421"/>
    </source>
</evidence>
<dbReference type="RefSeq" id="WP_190353044.1">
    <property type="nucleotide sequence ID" value="NZ_JACJPY010000119.1"/>
</dbReference>
<reference evidence="4" key="2">
    <citation type="submission" date="2020-08" db="EMBL/GenBank/DDBJ databases">
        <authorList>
            <person name="Chen M."/>
            <person name="Teng W."/>
            <person name="Zhao L."/>
            <person name="Hu C."/>
            <person name="Zhou Y."/>
            <person name="Han B."/>
            <person name="Song L."/>
            <person name="Shu W."/>
        </authorList>
    </citation>
    <scope>NUCLEOTIDE SEQUENCE</scope>
    <source>
        <strain evidence="4">FACHB-1277</strain>
    </source>
</reference>
<dbReference type="InterPro" id="IPR029063">
    <property type="entry name" value="SAM-dependent_MTases_sf"/>
</dbReference>
<evidence type="ECO:0000313" key="4">
    <source>
        <dbReference type="EMBL" id="MBD2152578.1"/>
    </source>
</evidence>
<organism evidence="4 5">
    <name type="scientific">Pseudanabaena cinerea FACHB-1277</name>
    <dbReference type="NCBI Taxonomy" id="2949581"/>
    <lineage>
        <taxon>Bacteria</taxon>
        <taxon>Bacillati</taxon>
        <taxon>Cyanobacteriota</taxon>
        <taxon>Cyanophyceae</taxon>
        <taxon>Pseudanabaenales</taxon>
        <taxon>Pseudanabaenaceae</taxon>
        <taxon>Pseudanabaena</taxon>
        <taxon>Pseudanabaena cinerea</taxon>
    </lineage>
</organism>
<name>A0A926UX85_9CYAN</name>
<comment type="caution">
    <text evidence="4">The sequence shown here is derived from an EMBL/GenBank/DDBJ whole genome shotgun (WGS) entry which is preliminary data.</text>
</comment>